<keyword evidence="4" id="KW-0378">Hydrolase</keyword>
<dbReference type="RefSeq" id="WP_374347233.1">
    <property type="nucleotide sequence ID" value="NZ_JBHTLQ010000082.1"/>
</dbReference>
<keyword evidence="5" id="KW-1185">Reference proteome</keyword>
<dbReference type="GO" id="GO:0016787">
    <property type="term" value="F:hydrolase activity"/>
    <property type="evidence" value="ECO:0007669"/>
    <property type="project" value="UniProtKB-KW"/>
</dbReference>
<feature type="domain" description="Fumarylacetoacetase-like C-terminal" evidence="3">
    <location>
        <begin position="77"/>
        <end position="280"/>
    </location>
</feature>
<gene>
    <name evidence="4" type="ORF">ACFQ27_19690</name>
</gene>
<dbReference type="Gene3D" id="3.90.850.10">
    <property type="entry name" value="Fumarylacetoacetase-like, C-terminal domain"/>
    <property type="match status" value="1"/>
</dbReference>
<reference evidence="5" key="1">
    <citation type="journal article" date="2019" name="Int. J. Syst. Evol. Microbiol.">
        <title>The Global Catalogue of Microorganisms (GCM) 10K type strain sequencing project: providing services to taxonomists for standard genome sequencing and annotation.</title>
        <authorList>
            <consortium name="The Broad Institute Genomics Platform"/>
            <consortium name="The Broad Institute Genome Sequencing Center for Infectious Disease"/>
            <person name="Wu L."/>
            <person name="Ma J."/>
        </authorList>
    </citation>
    <scope>NUCLEOTIDE SEQUENCE [LARGE SCALE GENOMIC DNA]</scope>
    <source>
        <strain evidence="5">CCUG 55074</strain>
    </source>
</reference>
<dbReference type="Proteomes" id="UP001597216">
    <property type="component" value="Unassembled WGS sequence"/>
</dbReference>
<dbReference type="EMBL" id="JBHTLQ010000082">
    <property type="protein sequence ID" value="MFD1192821.1"/>
    <property type="molecule type" value="Genomic_DNA"/>
</dbReference>
<organism evidence="4 5">
    <name type="scientific">Phenylobacterium conjunctum</name>
    <dbReference type="NCBI Taxonomy" id="1298959"/>
    <lineage>
        <taxon>Bacteria</taxon>
        <taxon>Pseudomonadati</taxon>
        <taxon>Pseudomonadota</taxon>
        <taxon>Alphaproteobacteria</taxon>
        <taxon>Caulobacterales</taxon>
        <taxon>Caulobacteraceae</taxon>
        <taxon>Phenylobacterium</taxon>
    </lineage>
</organism>
<comment type="caution">
    <text evidence="4">The sequence shown here is derived from an EMBL/GenBank/DDBJ whole genome shotgun (WGS) entry which is preliminary data.</text>
</comment>
<dbReference type="PANTHER" id="PTHR42796">
    <property type="entry name" value="FUMARYLACETOACETATE HYDROLASE DOMAIN-CONTAINING PROTEIN 2A-RELATED"/>
    <property type="match status" value="1"/>
</dbReference>
<evidence type="ECO:0000256" key="2">
    <source>
        <dbReference type="ARBA" id="ARBA00022723"/>
    </source>
</evidence>
<protein>
    <submittedName>
        <fullName evidence="4">Fumarylacetoacetate hydrolase family protein</fullName>
    </submittedName>
</protein>
<evidence type="ECO:0000313" key="5">
    <source>
        <dbReference type="Proteomes" id="UP001597216"/>
    </source>
</evidence>
<dbReference type="SUPFAM" id="SSF56529">
    <property type="entry name" value="FAH"/>
    <property type="match status" value="1"/>
</dbReference>
<proteinExistence type="inferred from homology"/>
<evidence type="ECO:0000259" key="3">
    <source>
        <dbReference type="Pfam" id="PF01557"/>
    </source>
</evidence>
<evidence type="ECO:0000313" key="4">
    <source>
        <dbReference type="EMBL" id="MFD1192821.1"/>
    </source>
</evidence>
<dbReference type="InterPro" id="IPR036663">
    <property type="entry name" value="Fumarylacetoacetase_C_sf"/>
</dbReference>
<dbReference type="InterPro" id="IPR011234">
    <property type="entry name" value="Fumarylacetoacetase-like_C"/>
</dbReference>
<accession>A0ABW3T994</accession>
<dbReference type="InterPro" id="IPR051121">
    <property type="entry name" value="FAH"/>
</dbReference>
<dbReference type="Pfam" id="PF01557">
    <property type="entry name" value="FAA_hydrolase"/>
    <property type="match status" value="1"/>
</dbReference>
<dbReference type="PANTHER" id="PTHR42796:SF4">
    <property type="entry name" value="FUMARYLACETOACETATE HYDROLASE DOMAIN-CONTAINING PROTEIN 2A"/>
    <property type="match status" value="1"/>
</dbReference>
<sequence length="285" mass="30432">MKLVTFDAGAGAELGVVDADRVIPLNRAAPGLPADMTGLIAAWPQVEPQVRAIAAAAHDALPLASVRLKAPIRRPGKIMAIGLNYADHIAESNLGTPEHQVWFSKAPTAANGPYDPIDVPKVSQTLDYEAELVAIIGQGGRHISKADAPKAIFGYACGNDATERAWQHRTPQWVVGKSFDTHAPFGPWITTADEVPDPHALGIRCLVNGEVRQDSNTRHLVFNIWDQIEHLSQAMTLEPGDLIFTGTPGGIGAAMKPMQFLKAGDRVRVEIDGLGALDNPCAPEA</sequence>
<evidence type="ECO:0000256" key="1">
    <source>
        <dbReference type="ARBA" id="ARBA00010211"/>
    </source>
</evidence>
<keyword evidence="2" id="KW-0479">Metal-binding</keyword>
<name>A0ABW3T994_9CAUL</name>
<comment type="similarity">
    <text evidence="1">Belongs to the FAH family.</text>
</comment>